<evidence type="ECO:0000313" key="1">
    <source>
        <dbReference type="EMBL" id="KKN19245.1"/>
    </source>
</evidence>
<dbReference type="AlphaFoldDB" id="A0A0F9NIB9"/>
<accession>A0A0F9NIB9</accession>
<protein>
    <submittedName>
        <fullName evidence="1">Uncharacterized protein</fullName>
    </submittedName>
</protein>
<reference evidence="1" key="1">
    <citation type="journal article" date="2015" name="Nature">
        <title>Complex archaea that bridge the gap between prokaryotes and eukaryotes.</title>
        <authorList>
            <person name="Spang A."/>
            <person name="Saw J.H."/>
            <person name="Jorgensen S.L."/>
            <person name="Zaremba-Niedzwiedzka K."/>
            <person name="Martijn J."/>
            <person name="Lind A.E."/>
            <person name="van Eijk R."/>
            <person name="Schleper C."/>
            <person name="Guy L."/>
            <person name="Ettema T.J."/>
        </authorList>
    </citation>
    <scope>NUCLEOTIDE SEQUENCE</scope>
</reference>
<gene>
    <name evidence="1" type="ORF">LCGC14_0947700</name>
</gene>
<dbReference type="InterPro" id="IPR043852">
    <property type="entry name" value="DUF5814"/>
</dbReference>
<organism evidence="1">
    <name type="scientific">marine sediment metagenome</name>
    <dbReference type="NCBI Taxonomy" id="412755"/>
    <lineage>
        <taxon>unclassified sequences</taxon>
        <taxon>metagenomes</taxon>
        <taxon>ecological metagenomes</taxon>
    </lineage>
</organism>
<sequence>MDFIVKWTNDIFNCSCKDNPYCDCGRVNLEKLILNLRVKDDMLIEEISNYLNNEYKIKIHKGDIIGYLESLIYSLESIKNIGDGLPNLDAKIKQEILEIPKLITRIKY</sequence>
<dbReference type="EMBL" id="LAZR01003353">
    <property type="protein sequence ID" value="KKN19245.1"/>
    <property type="molecule type" value="Genomic_DNA"/>
</dbReference>
<comment type="caution">
    <text evidence="1">The sequence shown here is derived from an EMBL/GenBank/DDBJ whole genome shotgun (WGS) entry which is preliminary data.</text>
</comment>
<dbReference type="Pfam" id="PF19131">
    <property type="entry name" value="DUF5814"/>
    <property type="match status" value="1"/>
</dbReference>
<proteinExistence type="predicted"/>
<name>A0A0F9NIB9_9ZZZZ</name>